<dbReference type="AlphaFoldDB" id="A0A6A3YHX3"/>
<gene>
    <name evidence="2" type="ORF">PF002_g16207</name>
</gene>
<evidence type="ECO:0000313" key="3">
    <source>
        <dbReference type="Proteomes" id="UP000440367"/>
    </source>
</evidence>
<feature type="chain" id="PRO_5025364890" description="Secreted protein" evidence="1">
    <location>
        <begin position="19"/>
        <end position="166"/>
    </location>
</feature>
<proteinExistence type="predicted"/>
<accession>A0A6A3YHX3</accession>
<evidence type="ECO:0000313" key="2">
    <source>
        <dbReference type="EMBL" id="KAE9219342.1"/>
    </source>
</evidence>
<evidence type="ECO:0008006" key="4">
    <source>
        <dbReference type="Google" id="ProtNLM"/>
    </source>
</evidence>
<comment type="caution">
    <text evidence="2">The sequence shown here is derived from an EMBL/GenBank/DDBJ whole genome shotgun (WGS) entry which is preliminary data.</text>
</comment>
<dbReference type="EMBL" id="QXGD01000949">
    <property type="protein sequence ID" value="KAE9219342.1"/>
    <property type="molecule type" value="Genomic_DNA"/>
</dbReference>
<organism evidence="2 3">
    <name type="scientific">Phytophthora fragariae</name>
    <dbReference type="NCBI Taxonomy" id="53985"/>
    <lineage>
        <taxon>Eukaryota</taxon>
        <taxon>Sar</taxon>
        <taxon>Stramenopiles</taxon>
        <taxon>Oomycota</taxon>
        <taxon>Peronosporomycetes</taxon>
        <taxon>Peronosporales</taxon>
        <taxon>Peronosporaceae</taxon>
        <taxon>Phytophthora</taxon>
    </lineage>
</organism>
<feature type="signal peptide" evidence="1">
    <location>
        <begin position="1"/>
        <end position="18"/>
    </location>
</feature>
<sequence length="166" mass="17565">MPFVVCSSLAVLRIVATGFDALLIASVLQADVSTLDKCCVRGESPVRAAGSASAVVGVGVRSSSASRPRPTCDGVTGDTLSASRGCLVPASWGRPTLWLRLTWWSTTSVVRYVYHLLVGSAARGWLTVLAPLLSLLRCASFDMVSAALLRCCLASGWCAAHLLRRR</sequence>
<reference evidence="2 3" key="1">
    <citation type="submission" date="2018-08" db="EMBL/GenBank/DDBJ databases">
        <title>Genomic investigation of the strawberry pathogen Phytophthora fragariae indicates pathogenicity is determined by transcriptional variation in three key races.</title>
        <authorList>
            <person name="Adams T.M."/>
            <person name="Armitage A.D."/>
            <person name="Sobczyk M.K."/>
            <person name="Bates H.J."/>
            <person name="Dunwell J.M."/>
            <person name="Nellist C.F."/>
            <person name="Harrison R.J."/>
        </authorList>
    </citation>
    <scope>NUCLEOTIDE SEQUENCE [LARGE SCALE GENOMIC DNA]</scope>
    <source>
        <strain evidence="2 3">BC-1</strain>
    </source>
</reference>
<keyword evidence="1" id="KW-0732">Signal</keyword>
<evidence type="ECO:0000256" key="1">
    <source>
        <dbReference type="SAM" id="SignalP"/>
    </source>
</evidence>
<protein>
    <recommendedName>
        <fullName evidence="4">Secreted protein</fullName>
    </recommendedName>
</protein>
<dbReference type="Proteomes" id="UP000440367">
    <property type="component" value="Unassembled WGS sequence"/>
</dbReference>
<name>A0A6A3YHX3_9STRA</name>